<dbReference type="FunFam" id="3.40.50.2000:FF:000003">
    <property type="entry name" value="Alpha-1,4 glucan phosphorylase"/>
    <property type="match status" value="1"/>
</dbReference>
<evidence type="ECO:0000256" key="6">
    <source>
        <dbReference type="ARBA" id="ARBA00022679"/>
    </source>
</evidence>
<reference evidence="12" key="1">
    <citation type="submission" date="2020-10" db="EMBL/GenBank/DDBJ databases">
        <authorList>
            <person name="Gilroy R."/>
        </authorList>
    </citation>
    <scope>NUCLEOTIDE SEQUENCE</scope>
    <source>
        <strain evidence="12">2830</strain>
    </source>
</reference>
<keyword evidence="8 11" id="KW-0119">Carbohydrate metabolism</keyword>
<keyword evidence="5 11" id="KW-0328">Glycosyltransferase</keyword>
<evidence type="ECO:0000256" key="11">
    <source>
        <dbReference type="RuleBase" id="RU000587"/>
    </source>
</evidence>
<dbReference type="EC" id="2.4.1.1" evidence="11"/>
<reference evidence="12" key="2">
    <citation type="journal article" date="2021" name="PeerJ">
        <title>Extensive microbial diversity within the chicken gut microbiome revealed by metagenomics and culture.</title>
        <authorList>
            <person name="Gilroy R."/>
            <person name="Ravi A."/>
            <person name="Getino M."/>
            <person name="Pursley I."/>
            <person name="Horton D.L."/>
            <person name="Alikhan N.F."/>
            <person name="Baker D."/>
            <person name="Gharbi K."/>
            <person name="Hall N."/>
            <person name="Watson M."/>
            <person name="Adriaenssens E.M."/>
            <person name="Foster-Nyarko E."/>
            <person name="Jarju S."/>
            <person name="Secka A."/>
            <person name="Antonio M."/>
            <person name="Oren A."/>
            <person name="Chaudhuri R.R."/>
            <person name="La Ragione R."/>
            <person name="Hildebrand F."/>
            <person name="Pallen M.J."/>
        </authorList>
    </citation>
    <scope>NUCLEOTIDE SEQUENCE</scope>
    <source>
        <strain evidence="12">2830</strain>
    </source>
</reference>
<dbReference type="AlphaFoldDB" id="A0A9D1KYL5"/>
<comment type="catalytic activity">
    <reaction evidence="1 11">
        <text>[(1-&gt;4)-alpha-D-glucosyl](n) + phosphate = [(1-&gt;4)-alpha-D-glucosyl](n-1) + alpha-D-glucose 1-phosphate</text>
        <dbReference type="Rhea" id="RHEA:41732"/>
        <dbReference type="Rhea" id="RHEA-COMP:9584"/>
        <dbReference type="Rhea" id="RHEA-COMP:9586"/>
        <dbReference type="ChEBI" id="CHEBI:15444"/>
        <dbReference type="ChEBI" id="CHEBI:43474"/>
        <dbReference type="ChEBI" id="CHEBI:58601"/>
        <dbReference type="EC" id="2.4.1.1"/>
    </reaction>
</comment>
<dbReference type="GO" id="GO:0008184">
    <property type="term" value="F:glycogen phosphorylase activity"/>
    <property type="evidence" value="ECO:0007669"/>
    <property type="project" value="InterPro"/>
</dbReference>
<evidence type="ECO:0000313" key="13">
    <source>
        <dbReference type="Proteomes" id="UP000824124"/>
    </source>
</evidence>
<protein>
    <recommendedName>
        <fullName evidence="11">Alpha-1,4 glucan phosphorylase</fullName>
        <ecNumber evidence="11">2.4.1.1</ecNumber>
    </recommendedName>
</protein>
<keyword evidence="7 10" id="KW-0663">Pyridoxal phosphate</keyword>
<comment type="cofactor">
    <cofactor evidence="2 11">
        <name>pyridoxal 5'-phosphate</name>
        <dbReference type="ChEBI" id="CHEBI:597326"/>
    </cofactor>
</comment>
<evidence type="ECO:0000256" key="7">
    <source>
        <dbReference type="ARBA" id="ARBA00022898"/>
    </source>
</evidence>
<evidence type="ECO:0000256" key="4">
    <source>
        <dbReference type="ARBA" id="ARBA00022533"/>
    </source>
</evidence>
<dbReference type="Gene3D" id="3.40.50.2000">
    <property type="entry name" value="Glycogen Phosphorylase B"/>
    <property type="match status" value="2"/>
</dbReference>
<evidence type="ECO:0000256" key="3">
    <source>
        <dbReference type="ARBA" id="ARBA00006047"/>
    </source>
</evidence>
<organism evidence="12 13">
    <name type="scientific">Candidatus Avidehalobacter gallistercoris</name>
    <dbReference type="NCBI Taxonomy" id="2840694"/>
    <lineage>
        <taxon>Bacteria</taxon>
        <taxon>Bacillati</taxon>
        <taxon>Bacillota</taxon>
        <taxon>Clostridia</taxon>
        <taxon>Eubacteriales</taxon>
        <taxon>Peptococcaceae</taxon>
        <taxon>Peptococcaceae incertae sedis</taxon>
        <taxon>Candidatus Avidehalobacter</taxon>
    </lineage>
</organism>
<comment type="function">
    <text evidence="11">Allosteric enzyme that catalyzes the rate-limiting step in glycogen catabolism, the phosphorolytic cleavage of glycogen to produce glucose-1-phosphate, and plays a central role in maintaining cellular and organismal glucose homeostasis.</text>
</comment>
<dbReference type="GO" id="GO:0005980">
    <property type="term" value="P:glycogen catabolic process"/>
    <property type="evidence" value="ECO:0007669"/>
    <property type="project" value="TreeGrafter"/>
</dbReference>
<dbReference type="NCBIfam" id="TIGR02093">
    <property type="entry name" value="P_ylase"/>
    <property type="match status" value="1"/>
</dbReference>
<dbReference type="InterPro" id="IPR011833">
    <property type="entry name" value="Glycg_phsphrylas"/>
</dbReference>
<dbReference type="SUPFAM" id="SSF53756">
    <property type="entry name" value="UDP-Glycosyltransferase/glycogen phosphorylase"/>
    <property type="match status" value="1"/>
</dbReference>
<dbReference type="Proteomes" id="UP000824124">
    <property type="component" value="Unassembled WGS sequence"/>
</dbReference>
<dbReference type="Pfam" id="PF00343">
    <property type="entry name" value="Phosphorylase"/>
    <property type="match status" value="1"/>
</dbReference>
<accession>A0A9D1KYL5</accession>
<proteinExistence type="inferred from homology"/>
<dbReference type="PANTHER" id="PTHR11468:SF3">
    <property type="entry name" value="GLYCOGEN PHOSPHORYLASE, LIVER FORM"/>
    <property type="match status" value="1"/>
</dbReference>
<evidence type="ECO:0000256" key="5">
    <source>
        <dbReference type="ARBA" id="ARBA00022676"/>
    </source>
</evidence>
<comment type="function">
    <text evidence="9">Phosphorylase is an important allosteric enzyme in carbohydrate metabolism. Enzymes from different sources differ in their regulatory mechanisms and in their natural substrates. However, all known phosphorylases share catalytic and structural properties.</text>
</comment>
<evidence type="ECO:0000256" key="8">
    <source>
        <dbReference type="ARBA" id="ARBA00023277"/>
    </source>
</evidence>
<evidence type="ECO:0000256" key="1">
    <source>
        <dbReference type="ARBA" id="ARBA00001275"/>
    </source>
</evidence>
<feature type="modified residue" description="N6-(pyridoxal phosphate)lysine" evidence="10">
    <location>
        <position position="665"/>
    </location>
</feature>
<comment type="caution">
    <text evidence="12">The sequence shown here is derived from an EMBL/GenBank/DDBJ whole genome shotgun (WGS) entry which is preliminary data.</text>
</comment>
<dbReference type="GO" id="GO:0005737">
    <property type="term" value="C:cytoplasm"/>
    <property type="evidence" value="ECO:0007669"/>
    <property type="project" value="TreeGrafter"/>
</dbReference>
<evidence type="ECO:0000256" key="9">
    <source>
        <dbReference type="ARBA" id="ARBA00025174"/>
    </source>
</evidence>
<sequence>MTETMGTRIFQDKAEFVREYKNEFLRSVAEPFETCDKQGKYAALVRLIAGKAAILSSETQQRHQDNSAKQVYYFSMEFLIGRLLQNYLLNLGVTDIVREGLAELGEDLDELCACERDPGLGNGGLGRLAACFLDSLACLGLAGYGMGIRYRYGLFRQRIVDGAQHEEPDDWLAYGFPWELCKQEDAVEVRFGGEVQRQYHDGRLFFRHHGYKAVRAVPYDVPIVGFGNSTVNKLRLWSAQPVQEKLDLAAFNRGDYSAAMRDRNDVKAITCILYPDDSTDAGKVLRLKQEYFFTSAGLQSILNQYKERFGSAAWDEFPQRVAVHINDTHPALAVPELMRLLVDEENVGWDEAWRITTSTISYTNHTVLPEALEKWAIDLVRTLLPRVYMIIEEIDRRYRESFAGADAGWQERLKATAVLWDGQVRMANLSVIGSHAVNGVAELHTEILKHDVLRDFYQLTPEKFQNKTNGVSHRRFLLAANPGLSRLIDEAIGDDWQKDADELEKLLPYAADAKFQADFAAVKRQNKQRLAEYVRRSSGVLLDPDAVFDVQVKRIHAYKRQLLNVFKIMHLYNLLKSGEAADLPPTCFIFAGKAAQGYAFAKEVIRLICSVASLVNSDPICRGHLQVAFIENFNVSTGEIIYPAADISEQISTAGKEASGTGNMKFMFNGAVTLGTLDGANIEILERVGRDNICIFGLTAEQVMDYYLSGGYLAFDECKNDARLKRLTEQLVDGTFAAAGGDFWGIYDPLLRNNDEYFVLKDFGAYLAAWQQVAGWYQQPDLWRQMAVTNVAKAGYFSSDRTIREYAQDIWHL</sequence>
<keyword evidence="6 11" id="KW-0808">Transferase</keyword>
<evidence type="ECO:0000256" key="10">
    <source>
        <dbReference type="PIRSR" id="PIRSR000460-1"/>
    </source>
</evidence>
<dbReference type="InterPro" id="IPR000811">
    <property type="entry name" value="Glyco_trans_35"/>
</dbReference>
<dbReference type="GO" id="GO:0030170">
    <property type="term" value="F:pyridoxal phosphate binding"/>
    <property type="evidence" value="ECO:0007669"/>
    <property type="project" value="InterPro"/>
</dbReference>
<keyword evidence="4" id="KW-0021">Allosteric enzyme</keyword>
<evidence type="ECO:0000313" key="12">
    <source>
        <dbReference type="EMBL" id="HIU10484.1"/>
    </source>
</evidence>
<dbReference type="FunFam" id="3.40.50.2000:FF:000807">
    <property type="entry name" value="Alpha-glucan phosphorylase 2, cytosolic"/>
    <property type="match status" value="1"/>
</dbReference>
<dbReference type="EMBL" id="DVMH01000022">
    <property type="protein sequence ID" value="HIU10484.1"/>
    <property type="molecule type" value="Genomic_DNA"/>
</dbReference>
<evidence type="ECO:0000256" key="2">
    <source>
        <dbReference type="ARBA" id="ARBA00001933"/>
    </source>
</evidence>
<name>A0A9D1KYL5_9FIRM</name>
<dbReference type="PIRSF" id="PIRSF000460">
    <property type="entry name" value="Pprylas_GlgP"/>
    <property type="match status" value="1"/>
</dbReference>
<comment type="similarity">
    <text evidence="3 11">Belongs to the glycogen phosphorylase family.</text>
</comment>
<dbReference type="CDD" id="cd04300">
    <property type="entry name" value="GT35_Glycogen_Phosphorylase"/>
    <property type="match status" value="1"/>
</dbReference>
<dbReference type="PANTHER" id="PTHR11468">
    <property type="entry name" value="GLYCOGEN PHOSPHORYLASE"/>
    <property type="match status" value="1"/>
</dbReference>
<gene>
    <name evidence="12" type="ORF">IAB00_04455</name>
</gene>